<organism evidence="2 3">
    <name type="scientific">Cucurbita moschata</name>
    <name type="common">Winter crookneck squash</name>
    <name type="synonym">Cucurbita pepo var. moschata</name>
    <dbReference type="NCBI Taxonomy" id="3662"/>
    <lineage>
        <taxon>Eukaryota</taxon>
        <taxon>Viridiplantae</taxon>
        <taxon>Streptophyta</taxon>
        <taxon>Embryophyta</taxon>
        <taxon>Tracheophyta</taxon>
        <taxon>Spermatophyta</taxon>
        <taxon>Magnoliopsida</taxon>
        <taxon>eudicotyledons</taxon>
        <taxon>Gunneridae</taxon>
        <taxon>Pentapetalae</taxon>
        <taxon>rosids</taxon>
        <taxon>fabids</taxon>
        <taxon>Cucurbitales</taxon>
        <taxon>Cucurbitaceae</taxon>
        <taxon>Cucurbiteae</taxon>
        <taxon>Cucurbita</taxon>
    </lineage>
</organism>
<dbReference type="CDD" id="cd04465">
    <property type="entry name" value="S1_RPS1_repeat_ec2_hs2"/>
    <property type="match status" value="1"/>
</dbReference>
<dbReference type="PANTHER" id="PTHR15838">
    <property type="entry name" value="NUCLEOLAR PROTEIN OF 40 KDA"/>
    <property type="match status" value="1"/>
</dbReference>
<feature type="domain" description="S1 motif" evidence="1">
    <location>
        <begin position="304"/>
        <end position="372"/>
    </location>
</feature>
<gene>
    <name evidence="3" type="primary">LOC111455668</name>
</gene>
<dbReference type="RefSeq" id="XP_022953145.1">
    <property type="nucleotide sequence ID" value="XM_023097377.1"/>
</dbReference>
<evidence type="ECO:0000259" key="1">
    <source>
        <dbReference type="PROSITE" id="PS50126"/>
    </source>
</evidence>
<dbReference type="Gene3D" id="2.40.50.140">
    <property type="entry name" value="Nucleic acid-binding proteins"/>
    <property type="match status" value="1"/>
</dbReference>
<keyword evidence="2" id="KW-1185">Reference proteome</keyword>
<feature type="domain" description="S1 motif" evidence="1">
    <location>
        <begin position="383"/>
        <end position="452"/>
    </location>
</feature>
<protein>
    <submittedName>
        <fullName evidence="3">Uncharacterized protein LOC111455668 isoform X1</fullName>
    </submittedName>
</protein>
<dbReference type="InterPro" id="IPR012340">
    <property type="entry name" value="NA-bd_OB-fold"/>
</dbReference>
<dbReference type="AlphaFoldDB" id="A0A6J1GNU5"/>
<dbReference type="Proteomes" id="UP000504609">
    <property type="component" value="Unplaced"/>
</dbReference>
<dbReference type="PANTHER" id="PTHR15838:SF3">
    <property type="entry name" value="PROTEIN PIGMENT DEFECTIVE 338, CHLOROPLASTIC"/>
    <property type="match status" value="1"/>
</dbReference>
<dbReference type="PROSITE" id="PS50126">
    <property type="entry name" value="S1"/>
    <property type="match status" value="2"/>
</dbReference>
<dbReference type="SUPFAM" id="SSF50249">
    <property type="entry name" value="Nucleic acid-binding proteins"/>
    <property type="match status" value="2"/>
</dbReference>
<sequence length="528" mass="59940">MLTVAGLRSCKYLSVPNSSFEPQNCLVSSNSFRTFRTFPGFLTPLISNSKFCSTSNWSDNCNKSKKFTFRERNSVIFCSRNDVLRNLSGHQDGTEDIYELSLLKKPSRASISNGSSSEVHKEVVNPDENESLTLFMKFFKIIDSVENEEEEKALQAFEEKIDGEDESDKEANKLNVEYYEPKPGDVVVGVVVSGDENKLDIDMGADLLGTMLTKEVLRLYDKEMEFLDLDKDAESFMVNGKMGLVKYDNAVSDEPGPGQPIIETGTVLFAEVLGRRLGGRPLLTTRRLFRWLAWHRVRQIKRLNEPIEVRISEWNAGGLLTRIEGLRAFLPKGELLNRANNFTEWKEYVGRRIFVQITRIVEAKNDVILSERQAWETLYLREGTLLDGTVTKIFPFGAQIRIGDTNRLGLLHVSNITRARVTSVSDLLVVGEKVKVLVVKSNFPNKISLSIADLESEPGLFISNKEKVFSEAKIMAKKYRQKLPVIKGVSRPLPAPVPRSEHAPTTDLPFEKESSMYANWKWFKFERE</sequence>
<proteinExistence type="predicted"/>
<dbReference type="GO" id="GO:0003723">
    <property type="term" value="F:RNA binding"/>
    <property type="evidence" value="ECO:0007669"/>
    <property type="project" value="TreeGrafter"/>
</dbReference>
<dbReference type="Pfam" id="PF00575">
    <property type="entry name" value="S1"/>
    <property type="match status" value="1"/>
</dbReference>
<dbReference type="SMART" id="SM00316">
    <property type="entry name" value="S1"/>
    <property type="match status" value="2"/>
</dbReference>
<dbReference type="GeneID" id="111455668"/>
<evidence type="ECO:0000313" key="2">
    <source>
        <dbReference type="Proteomes" id="UP000504609"/>
    </source>
</evidence>
<dbReference type="GO" id="GO:0043489">
    <property type="term" value="P:RNA stabilization"/>
    <property type="evidence" value="ECO:0007669"/>
    <property type="project" value="TreeGrafter"/>
</dbReference>
<reference evidence="3" key="1">
    <citation type="submission" date="2025-08" db="UniProtKB">
        <authorList>
            <consortium name="RefSeq"/>
        </authorList>
    </citation>
    <scope>IDENTIFICATION</scope>
    <source>
        <tissue evidence="3">Young leaves</tissue>
    </source>
</reference>
<dbReference type="KEGG" id="cmos:111455668"/>
<evidence type="ECO:0000313" key="3">
    <source>
        <dbReference type="RefSeq" id="XP_022953145.1"/>
    </source>
</evidence>
<name>A0A6J1GNU5_CUCMO</name>
<dbReference type="InterPro" id="IPR003029">
    <property type="entry name" value="S1_domain"/>
</dbReference>
<accession>A0A6J1GNU5</accession>